<name>A0A077QNV1_XENBV</name>
<accession>A0A077QNV1</accession>
<evidence type="ECO:0000256" key="1">
    <source>
        <dbReference type="SAM" id="MobiDB-lite"/>
    </source>
</evidence>
<reference evidence="2" key="1">
    <citation type="submission" date="2013-07" db="EMBL/GenBank/DDBJ databases">
        <title>Sub-species coevolution in mutualistic symbiosis.</title>
        <authorList>
            <person name="Murfin K."/>
            <person name="Klassen J."/>
            <person name="Lee M."/>
            <person name="Forst S."/>
            <person name="Stock P."/>
            <person name="Goodrich-Blair H."/>
        </authorList>
    </citation>
    <scope>NUCLEOTIDE SEQUENCE [LARGE SCALE GENOMIC DNA]</scope>
    <source>
        <strain evidence="2">Intermedium</strain>
    </source>
</reference>
<feature type="region of interest" description="Disordered" evidence="1">
    <location>
        <begin position="32"/>
        <end position="54"/>
    </location>
</feature>
<dbReference type="Proteomes" id="UP000028480">
    <property type="component" value="Unassembled WGS sequence"/>
</dbReference>
<protein>
    <submittedName>
        <fullName evidence="2">Uncharacterized protein</fullName>
    </submittedName>
</protein>
<comment type="caution">
    <text evidence="2">The sequence shown here is derived from an EMBL/GenBank/DDBJ whole genome shotgun (WGS) entry which is preliminary data.</text>
</comment>
<dbReference type="EMBL" id="CBTB010000289">
    <property type="protein sequence ID" value="CDH35075.1"/>
    <property type="molecule type" value="Genomic_DNA"/>
</dbReference>
<evidence type="ECO:0000313" key="2">
    <source>
        <dbReference type="EMBL" id="CDH35075.1"/>
    </source>
</evidence>
<feature type="compositionally biased region" description="Polar residues" evidence="1">
    <location>
        <begin position="35"/>
        <end position="54"/>
    </location>
</feature>
<dbReference type="RefSeq" id="WP_038182105.1">
    <property type="nucleotide sequence ID" value="NZ_CAWLWA010000060.1"/>
</dbReference>
<organism evidence="2 3">
    <name type="scientific">Xenorhabdus bovienii str. Intermedium</name>
    <dbReference type="NCBI Taxonomy" id="1379677"/>
    <lineage>
        <taxon>Bacteria</taxon>
        <taxon>Pseudomonadati</taxon>
        <taxon>Pseudomonadota</taxon>
        <taxon>Gammaproteobacteria</taxon>
        <taxon>Enterobacterales</taxon>
        <taxon>Morganellaceae</taxon>
        <taxon>Xenorhabdus</taxon>
    </lineage>
</organism>
<gene>
    <name evidence="2" type="ORF">XBI1_790003</name>
</gene>
<proteinExistence type="predicted"/>
<evidence type="ECO:0000313" key="3">
    <source>
        <dbReference type="Proteomes" id="UP000028480"/>
    </source>
</evidence>
<dbReference type="AlphaFoldDB" id="A0A077QNV1"/>
<sequence length="107" mass="12250">MVEIEGGDKTSAYLMCRGIYRQSKVLAEKLRETTEGSNNHKNKESTNSNSSIELENTQKLSEKLHSILHLWMKEHLTEDDAYILSIATEINHNVLQEIARARGEEYS</sequence>
<dbReference type="HOGENOM" id="CLU_2048816_0_0_6"/>